<accession>A0A1Q5UJD3</accession>
<proteinExistence type="predicted"/>
<gene>
    <name evidence="1" type="ORF">PENSUB_1801</name>
</gene>
<dbReference type="Proteomes" id="UP000186955">
    <property type="component" value="Unassembled WGS sequence"/>
</dbReference>
<evidence type="ECO:0000313" key="1">
    <source>
        <dbReference type="EMBL" id="OKP12562.1"/>
    </source>
</evidence>
<dbReference type="AlphaFoldDB" id="A0A1Q5UJD3"/>
<evidence type="ECO:0000313" key="2">
    <source>
        <dbReference type="Proteomes" id="UP000186955"/>
    </source>
</evidence>
<sequence length="58" mass="6970">MSWYALWERNELAALTDPDQAFGSNTGTYMKYPEAHLRLLWYDMQKRDFGELCEYQNT</sequence>
<name>A0A1Q5UJD3_9EURO</name>
<dbReference type="EMBL" id="MNBE01000199">
    <property type="protein sequence ID" value="OKP12562.1"/>
    <property type="molecule type" value="Genomic_DNA"/>
</dbReference>
<protein>
    <submittedName>
        <fullName evidence="1">Uncharacterized protein</fullName>
    </submittedName>
</protein>
<organism evidence="1 2">
    <name type="scientific">Penicillium subrubescens</name>
    <dbReference type="NCBI Taxonomy" id="1316194"/>
    <lineage>
        <taxon>Eukaryota</taxon>
        <taxon>Fungi</taxon>
        <taxon>Dikarya</taxon>
        <taxon>Ascomycota</taxon>
        <taxon>Pezizomycotina</taxon>
        <taxon>Eurotiomycetes</taxon>
        <taxon>Eurotiomycetidae</taxon>
        <taxon>Eurotiales</taxon>
        <taxon>Aspergillaceae</taxon>
        <taxon>Penicillium</taxon>
    </lineage>
</organism>
<keyword evidence="2" id="KW-1185">Reference proteome</keyword>
<comment type="caution">
    <text evidence="1">The sequence shown here is derived from an EMBL/GenBank/DDBJ whole genome shotgun (WGS) entry which is preliminary data.</text>
</comment>
<reference evidence="1 2" key="1">
    <citation type="submission" date="2016-10" db="EMBL/GenBank/DDBJ databases">
        <title>Genome sequence of the ascomycete fungus Penicillium subrubescens.</title>
        <authorList>
            <person name="De Vries R.P."/>
            <person name="Peng M."/>
            <person name="Dilokpimol A."/>
            <person name="Hilden K."/>
            <person name="Makela M.R."/>
            <person name="Grigoriev I."/>
            <person name="Riley R."/>
            <person name="Granchi Z."/>
        </authorList>
    </citation>
    <scope>NUCLEOTIDE SEQUENCE [LARGE SCALE GENOMIC DNA]</scope>
    <source>
        <strain evidence="1 2">CBS 132785</strain>
    </source>
</reference>